<dbReference type="KEGG" id="pfv:Psefu_1459"/>
<evidence type="ECO:0000256" key="2">
    <source>
        <dbReference type="SAM" id="MobiDB-lite"/>
    </source>
</evidence>
<feature type="compositionally biased region" description="Low complexity" evidence="2">
    <location>
        <begin position="1041"/>
        <end position="1053"/>
    </location>
</feature>
<feature type="compositionally biased region" description="Basic and acidic residues" evidence="2">
    <location>
        <begin position="744"/>
        <end position="778"/>
    </location>
</feature>
<proteinExistence type="predicted"/>
<dbReference type="HOGENOM" id="CLU_009869_0_0_6"/>
<feature type="region of interest" description="Disordered" evidence="2">
    <location>
        <begin position="739"/>
        <end position="794"/>
    </location>
</feature>
<name>F6AG33_PSEF1</name>
<keyword evidence="5" id="KW-1185">Reference proteome</keyword>
<dbReference type="AlphaFoldDB" id="F6AG33"/>
<gene>
    <name evidence="4" type="ordered locus">Psefu_1459</name>
</gene>
<dbReference type="Pfam" id="PF06791">
    <property type="entry name" value="TMP_2"/>
    <property type="match status" value="1"/>
</dbReference>
<evidence type="ECO:0000313" key="4">
    <source>
        <dbReference type="EMBL" id="AEF21435.1"/>
    </source>
</evidence>
<reference evidence="4 5" key="1">
    <citation type="submission" date="2011-04" db="EMBL/GenBank/DDBJ databases">
        <title>Complete sequence of Pseudomonas fulva 12-X.</title>
        <authorList>
            <consortium name="US DOE Joint Genome Institute"/>
            <person name="Lucas S."/>
            <person name="Han J."/>
            <person name="Lapidus A."/>
            <person name="Cheng J.-F."/>
            <person name="Goodwin L."/>
            <person name="Pitluck S."/>
            <person name="Peters L."/>
            <person name="Mikhailova N."/>
            <person name="Pagani I."/>
            <person name="Davenport K."/>
            <person name="Han C."/>
            <person name="Tapia R."/>
            <person name="Land M."/>
            <person name="Hauser L."/>
            <person name="Kyrpides N."/>
            <person name="Ivanova N."/>
            <person name="Pagani I."/>
            <person name="Lcollab F.I."/>
            <person name="Woyke T."/>
        </authorList>
    </citation>
    <scope>NUCLEOTIDE SEQUENCE [LARGE SCALE GENOMIC DNA]</scope>
    <source>
        <strain evidence="5">12-X</strain>
    </source>
</reference>
<feature type="domain" description="Bacteriophage tail tape measure N-terminal" evidence="3">
    <location>
        <begin position="221"/>
        <end position="337"/>
    </location>
</feature>
<feature type="region of interest" description="Disordered" evidence="2">
    <location>
        <begin position="1020"/>
        <end position="1055"/>
    </location>
</feature>
<dbReference type="PANTHER" id="PTHR31915">
    <property type="entry name" value="SKICH DOMAIN-CONTAINING PROTEIN"/>
    <property type="match status" value="1"/>
</dbReference>
<evidence type="ECO:0000313" key="5">
    <source>
        <dbReference type="Proteomes" id="UP000000686"/>
    </source>
</evidence>
<feature type="compositionally biased region" description="Basic and acidic residues" evidence="2">
    <location>
        <begin position="785"/>
        <end position="794"/>
    </location>
</feature>
<sequence length="1091" mass="117239">MAGIKERLIQFILRGKDELSPEAKKSTDALEALRNEAASLNEQLDSTKGERGLVRDMLATQRALEQSQRVLTQTDESIKELRQALNENPGGAGLQQSLKDAEREAARLRRVVASLAGDLGEHEKAAKAAGLDTSKLAEEEKRLARELEAAKTALANNGQQLRELEREQARASRTAAEHASRVGAVREAMASGGRQILGYVAAYVSLNAVVGLVRSGLNLVSQGIRAVIADGSDKEQALAQLEAALRSTGNAAGFTAEQLLEMADGFEKSSMLTAEQVQSAQTRLLSYTDIVGDQFPKAMQIVIDQQQRLGISAEQSAEIVGRALQSPVEAMSALGRQGFKLEDGQKRLLKQLVATGKTAEAQAVIMDMMTEAYGGAAAAAKMNTAAGLWKTLTDQFGDFASRVSNSGAFEFVRNKLREVSDGLDAMANDGRLDRLAKGLSDAFIQGAQWVEKFARQMADVDFSRLADDSANWLSNLGKHLDETSQKVSAFVLPFRALFNGLTSGLSLAAAAITNKLSEVLGLIEVVAERLPESLGGPKLQAAVQQARGVLDGMTSGFVAQVEQDGKDLQAAWEAALGGVADSTKGTMDEVTETIKLDSASQADYVRQAVTSMQGALDQLSAAKTVAQLRQVGDEMYAAYKRGDISQQEYSATSVELNRRLGDLGGTTKSLAAAVGIAAESLKSLSDVQRAISDAKTDRDIAAIRTALQTLYGNAQITASEYNTELGKLTTRQKELAKAVQGGKKAQDDKNQSDRDAIVTSEQLRRESGKRMEAERRAGDAAMQQRRKESSDAKKDMSAMSGFYDGVMNAARGPLAALSAAALEAFDRLRGIKTADMNIDTSSLDATTASLQRVNKALGDVQSNMNSPFTGTFGRWQLDMQESSLKTQQAYLGQQAQLQRLLEGYQKGAISTRQFEARARGLRSALSLLDDADLSSLDSAIKSAQDSMEQMGHSTRSTLESLQDELDGLQGRTEDIERRRFAARRRELQAQMAEANAGGDSQAVANAARALGMLRQIEAESAQQRQAQEQKRRQEELAKANPAPAQQSAAQQPSKIVRLELPGRAPVDVSVSGASDETNLLAILEDAGLRTL</sequence>
<dbReference type="InterPro" id="IPR009628">
    <property type="entry name" value="Phage_tape_measure_N"/>
</dbReference>
<accession>F6AG33</accession>
<evidence type="ECO:0000256" key="1">
    <source>
        <dbReference type="SAM" id="Coils"/>
    </source>
</evidence>
<organism evidence="4 5">
    <name type="scientific">Pseudomonas fulva (strain 12-X)</name>
    <dbReference type="NCBI Taxonomy" id="743720"/>
    <lineage>
        <taxon>Bacteria</taxon>
        <taxon>Pseudomonadati</taxon>
        <taxon>Pseudomonadota</taxon>
        <taxon>Gammaproteobacteria</taxon>
        <taxon>Pseudomonadales</taxon>
        <taxon>Pseudomonadaceae</taxon>
        <taxon>Pseudomonas</taxon>
    </lineage>
</organism>
<dbReference type="Proteomes" id="UP000000686">
    <property type="component" value="Chromosome"/>
</dbReference>
<evidence type="ECO:0000259" key="3">
    <source>
        <dbReference type="Pfam" id="PF06791"/>
    </source>
</evidence>
<dbReference type="OrthoDB" id="6745079at2"/>
<dbReference type="RefSeq" id="WP_013790566.1">
    <property type="nucleotide sequence ID" value="NC_015556.1"/>
</dbReference>
<dbReference type="PANTHER" id="PTHR31915:SF6">
    <property type="entry name" value="SKICH DOMAIN-CONTAINING PROTEIN"/>
    <property type="match status" value="1"/>
</dbReference>
<keyword evidence="1" id="KW-0175">Coiled coil</keyword>
<dbReference type="STRING" id="743720.Psefu_1459"/>
<feature type="compositionally biased region" description="Basic and acidic residues" evidence="2">
    <location>
        <begin position="1027"/>
        <end position="1037"/>
    </location>
</feature>
<dbReference type="eggNOG" id="COG1196">
    <property type="taxonomic scope" value="Bacteria"/>
</dbReference>
<dbReference type="eggNOG" id="COG3941">
    <property type="taxonomic scope" value="Bacteria"/>
</dbReference>
<feature type="coiled-coil region" evidence="1">
    <location>
        <begin position="23"/>
        <end position="181"/>
    </location>
</feature>
<dbReference type="InterPro" id="IPR051002">
    <property type="entry name" value="UBA_autophagy_assoc_protein"/>
</dbReference>
<protein>
    <recommendedName>
        <fullName evidence="3">Bacteriophage tail tape measure N-terminal domain-containing protein</fullName>
    </recommendedName>
</protein>
<dbReference type="EMBL" id="CP002727">
    <property type="protein sequence ID" value="AEF21435.1"/>
    <property type="molecule type" value="Genomic_DNA"/>
</dbReference>